<dbReference type="HOGENOM" id="CLU_038813_0_0_11"/>
<evidence type="ECO:0000256" key="5">
    <source>
        <dbReference type="ARBA" id="ARBA00023136"/>
    </source>
</evidence>
<dbReference type="Proteomes" id="UP000004816">
    <property type="component" value="Unassembled WGS sequence"/>
</dbReference>
<evidence type="ECO:0000256" key="2">
    <source>
        <dbReference type="ARBA" id="ARBA00008610"/>
    </source>
</evidence>
<dbReference type="GO" id="GO:0005886">
    <property type="term" value="C:plasma membrane"/>
    <property type="evidence" value="ECO:0007669"/>
    <property type="project" value="UniProtKB-SubCell"/>
</dbReference>
<dbReference type="AlphaFoldDB" id="E5XMJ8"/>
<dbReference type="STRING" id="679197.HMPREF9336_00718"/>
<dbReference type="PANTHER" id="PTHR34296">
    <property type="entry name" value="TRANSCRIPTIONAL ACTIVATOR PROTEIN MED"/>
    <property type="match status" value="1"/>
</dbReference>
<dbReference type="InterPro" id="IPR028082">
    <property type="entry name" value="Peripla_BP_I"/>
</dbReference>
<reference evidence="9 10" key="1">
    <citation type="journal article" date="2011" name="Stand. Genomic Sci.">
        <title>High quality draft genome sequence of Segniliparus rugosus CDC 945(T)= (ATCC BAA-974(T)).</title>
        <authorList>
            <person name="Earl A.M."/>
            <person name="Desjardins C.A."/>
            <person name="Fitzgerald M.G."/>
            <person name="Arachchi H.M."/>
            <person name="Zeng Q."/>
            <person name="Mehta T."/>
            <person name="Griggs A."/>
            <person name="Birren B.W."/>
            <person name="Toney N.C."/>
            <person name="Carr J."/>
            <person name="Posey J."/>
            <person name="Butler W.R."/>
        </authorList>
    </citation>
    <scope>NUCLEOTIDE SEQUENCE [LARGE SCALE GENOMIC DNA]</scope>
    <source>
        <strain evidence="10">ATCC BAA-974 / DSM 45345 / CCUG 50838 / CIP 108380 / JCM 13579 / CDC 945</strain>
    </source>
</reference>
<gene>
    <name evidence="9" type="ORF">HMPREF9336_00718</name>
</gene>
<feature type="region of interest" description="Disordered" evidence="7">
    <location>
        <begin position="97"/>
        <end position="117"/>
    </location>
</feature>
<name>E5XMJ8_SEGRC</name>
<evidence type="ECO:0000259" key="8">
    <source>
        <dbReference type="Pfam" id="PF02608"/>
    </source>
</evidence>
<dbReference type="OrthoDB" id="9784230at2"/>
<evidence type="ECO:0000256" key="1">
    <source>
        <dbReference type="ARBA" id="ARBA00004193"/>
    </source>
</evidence>
<dbReference type="InterPro" id="IPR003760">
    <property type="entry name" value="PnrA-like"/>
</dbReference>
<evidence type="ECO:0000256" key="7">
    <source>
        <dbReference type="SAM" id="MobiDB-lite"/>
    </source>
</evidence>
<sequence>MKGGGCLRAALAVSLVLGSASCVKPPPGGASGRAEPCQLARPPAAEPVSTTAAPDTAKADGSGLKVGLAFDIGGRGDASFNDAAVAGLDRATAELGLRQERRAERSPSSGEGESDKEARLVRLAEDGYTSIIAVGFVYAPRLATVAPRFPGTQFAIIDAQVPGPNVKSIEFAEEQASFLAGVVAAYKSKTCHVGFVGGVDNPLIHKFEAGFVQGARAAAPGIVVERKYLSPAGDNSGFQDPAKGRITANGELGRGADVVYHAAGASGKGVIQAVHAAGKLAIGVDSDQHEQQNLGEARFSVITSVVKRVDVAVFDYLRATALGQLASFPSRFDLALGGVGLATSGGGIDDLQAVLDAYRAAIVGGRIHVAATRAELGG</sequence>
<evidence type="ECO:0000313" key="9">
    <source>
        <dbReference type="EMBL" id="EFV14425.1"/>
    </source>
</evidence>
<evidence type="ECO:0000256" key="3">
    <source>
        <dbReference type="ARBA" id="ARBA00022475"/>
    </source>
</evidence>
<comment type="similarity">
    <text evidence="2">Belongs to the BMP lipoprotein family.</text>
</comment>
<keyword evidence="5" id="KW-0472">Membrane</keyword>
<feature type="region of interest" description="Disordered" evidence="7">
    <location>
        <begin position="24"/>
        <end position="59"/>
    </location>
</feature>
<organism evidence="9 10">
    <name type="scientific">Segniliparus rugosus (strain ATCC BAA-974 / DSM 45345 / CCUG 50838 / CIP 108380 / JCM 13579 / CDC 945)</name>
    <dbReference type="NCBI Taxonomy" id="679197"/>
    <lineage>
        <taxon>Bacteria</taxon>
        <taxon>Bacillati</taxon>
        <taxon>Actinomycetota</taxon>
        <taxon>Actinomycetes</taxon>
        <taxon>Mycobacteriales</taxon>
        <taxon>Segniliparaceae</taxon>
        <taxon>Segniliparus</taxon>
    </lineage>
</organism>
<dbReference type="InterPro" id="IPR050957">
    <property type="entry name" value="BMP_lipoprotein"/>
</dbReference>
<dbReference type="Pfam" id="PF02608">
    <property type="entry name" value="Bmp"/>
    <property type="match status" value="1"/>
</dbReference>
<dbReference type="SUPFAM" id="SSF53822">
    <property type="entry name" value="Periplasmic binding protein-like I"/>
    <property type="match status" value="1"/>
</dbReference>
<keyword evidence="6" id="KW-0449">Lipoprotein</keyword>
<accession>E5XMJ8</accession>
<evidence type="ECO:0000256" key="6">
    <source>
        <dbReference type="ARBA" id="ARBA00023288"/>
    </source>
</evidence>
<feature type="domain" description="ABC transporter substrate-binding protein PnrA-like" evidence="8">
    <location>
        <begin position="69"/>
        <end position="342"/>
    </location>
</feature>
<evidence type="ECO:0000256" key="4">
    <source>
        <dbReference type="ARBA" id="ARBA00022729"/>
    </source>
</evidence>
<evidence type="ECO:0000313" key="10">
    <source>
        <dbReference type="Proteomes" id="UP000004816"/>
    </source>
</evidence>
<dbReference type="CDD" id="cd06354">
    <property type="entry name" value="PBP1_PrnA-like"/>
    <property type="match status" value="1"/>
</dbReference>
<dbReference type="PROSITE" id="PS51257">
    <property type="entry name" value="PROKAR_LIPOPROTEIN"/>
    <property type="match status" value="1"/>
</dbReference>
<dbReference type="eggNOG" id="COG1744">
    <property type="taxonomic scope" value="Bacteria"/>
</dbReference>
<comment type="subcellular location">
    <subcellularLocation>
        <location evidence="1">Cell membrane</location>
        <topology evidence="1">Lipid-anchor</topology>
    </subcellularLocation>
</comment>
<keyword evidence="10" id="KW-1185">Reference proteome</keyword>
<protein>
    <recommendedName>
        <fullName evidence="8">ABC transporter substrate-binding protein PnrA-like domain-containing protein</fullName>
    </recommendedName>
</protein>
<keyword evidence="4" id="KW-0732">Signal</keyword>
<proteinExistence type="inferred from homology"/>
<dbReference type="PANTHER" id="PTHR34296:SF2">
    <property type="entry name" value="ABC TRANSPORTER GUANOSINE-BINDING PROTEIN NUPN"/>
    <property type="match status" value="1"/>
</dbReference>
<dbReference type="Gene3D" id="3.40.50.2300">
    <property type="match status" value="2"/>
</dbReference>
<keyword evidence="3" id="KW-1003">Cell membrane</keyword>
<dbReference type="EMBL" id="ACZI02000003">
    <property type="protein sequence ID" value="EFV14425.1"/>
    <property type="molecule type" value="Genomic_DNA"/>
</dbReference>
<comment type="caution">
    <text evidence="9">The sequence shown here is derived from an EMBL/GenBank/DDBJ whole genome shotgun (WGS) entry which is preliminary data.</text>
</comment>